<reference evidence="2 3" key="1">
    <citation type="submission" date="2019-06" db="EMBL/GenBank/DDBJ databases">
        <title>Sequencing the genomes of 1000 actinobacteria strains.</title>
        <authorList>
            <person name="Klenk H.-P."/>
        </authorList>
    </citation>
    <scope>NUCLEOTIDE SEQUENCE [LARGE SCALE GENOMIC DNA]</scope>
    <source>
        <strain evidence="2 3">DSM 8803</strain>
    </source>
</reference>
<feature type="chain" id="PRO_5038479350" description="Lipoprotein" evidence="1">
    <location>
        <begin position="29"/>
        <end position="167"/>
    </location>
</feature>
<dbReference type="EMBL" id="VFON01000001">
    <property type="protein sequence ID" value="TQL44694.1"/>
    <property type="molecule type" value="Genomic_DNA"/>
</dbReference>
<proteinExistence type="predicted"/>
<accession>A0A542Y9L9</accession>
<keyword evidence="1" id="KW-0732">Signal</keyword>
<evidence type="ECO:0000313" key="3">
    <source>
        <dbReference type="Proteomes" id="UP000319094"/>
    </source>
</evidence>
<evidence type="ECO:0008006" key="4">
    <source>
        <dbReference type="Google" id="ProtNLM"/>
    </source>
</evidence>
<dbReference type="RefSeq" id="WP_141887843.1">
    <property type="nucleotide sequence ID" value="NZ_BAAAUY010000006.1"/>
</dbReference>
<dbReference type="OrthoDB" id="9889671at2"/>
<dbReference type="Proteomes" id="UP000319094">
    <property type="component" value="Unassembled WGS sequence"/>
</dbReference>
<keyword evidence="3" id="KW-1185">Reference proteome</keyword>
<organism evidence="2 3">
    <name type="scientific">Leucobacter komagatae</name>
    <dbReference type="NCBI Taxonomy" id="55969"/>
    <lineage>
        <taxon>Bacteria</taxon>
        <taxon>Bacillati</taxon>
        <taxon>Actinomycetota</taxon>
        <taxon>Actinomycetes</taxon>
        <taxon>Micrococcales</taxon>
        <taxon>Microbacteriaceae</taxon>
        <taxon>Leucobacter</taxon>
    </lineage>
</organism>
<feature type="signal peptide" evidence="1">
    <location>
        <begin position="1"/>
        <end position="28"/>
    </location>
</feature>
<evidence type="ECO:0000256" key="1">
    <source>
        <dbReference type="SAM" id="SignalP"/>
    </source>
</evidence>
<dbReference type="AlphaFoldDB" id="A0A542Y9L9"/>
<protein>
    <recommendedName>
        <fullName evidence="4">Lipoprotein</fullName>
    </recommendedName>
</protein>
<comment type="caution">
    <text evidence="2">The sequence shown here is derived from an EMBL/GenBank/DDBJ whole genome shotgun (WGS) entry which is preliminary data.</text>
</comment>
<dbReference type="PROSITE" id="PS51257">
    <property type="entry name" value="PROKAR_LIPOPROTEIN"/>
    <property type="match status" value="1"/>
</dbReference>
<evidence type="ECO:0000313" key="2">
    <source>
        <dbReference type="EMBL" id="TQL44694.1"/>
    </source>
</evidence>
<name>A0A542Y9L9_9MICO</name>
<sequence>MLARGSRARLPLLLVAALGMPLLGGCGASGSANPNTVAIEFEVDGDAQRVAVSPNDLGCYPGEASGGVGFEFSKEPFTQVAVSAGDPGSIEVAIFDDDSVLVFASDDADVRATALPDGATEFTVTAETNDVARVQLAGAEAGSIPDLSGAPRFAGSLTATLRCVARD</sequence>
<gene>
    <name evidence="2" type="ORF">FB468_2761</name>
</gene>